<evidence type="ECO:0000313" key="1">
    <source>
        <dbReference type="EMBL" id="JAE25008.1"/>
    </source>
</evidence>
<organism evidence="1">
    <name type="scientific">Arundo donax</name>
    <name type="common">Giant reed</name>
    <name type="synonym">Donax arundinaceus</name>
    <dbReference type="NCBI Taxonomy" id="35708"/>
    <lineage>
        <taxon>Eukaryota</taxon>
        <taxon>Viridiplantae</taxon>
        <taxon>Streptophyta</taxon>
        <taxon>Embryophyta</taxon>
        <taxon>Tracheophyta</taxon>
        <taxon>Spermatophyta</taxon>
        <taxon>Magnoliopsida</taxon>
        <taxon>Liliopsida</taxon>
        <taxon>Poales</taxon>
        <taxon>Poaceae</taxon>
        <taxon>PACMAD clade</taxon>
        <taxon>Arundinoideae</taxon>
        <taxon>Arundineae</taxon>
        <taxon>Arundo</taxon>
    </lineage>
</organism>
<reference evidence="1" key="1">
    <citation type="submission" date="2014-09" db="EMBL/GenBank/DDBJ databases">
        <authorList>
            <person name="Magalhaes I.L.F."/>
            <person name="Oliveira U."/>
            <person name="Santos F.R."/>
            <person name="Vidigal T.H.D.A."/>
            <person name="Brescovit A.D."/>
            <person name="Santos A.J."/>
        </authorList>
    </citation>
    <scope>NUCLEOTIDE SEQUENCE</scope>
    <source>
        <tissue evidence="1">Shoot tissue taken approximately 20 cm above the soil surface</tissue>
    </source>
</reference>
<accession>A0A0A9GWP9</accession>
<dbReference type="AlphaFoldDB" id="A0A0A9GWP9"/>
<reference evidence="1" key="2">
    <citation type="journal article" date="2015" name="Data Brief">
        <title>Shoot transcriptome of the giant reed, Arundo donax.</title>
        <authorList>
            <person name="Barrero R.A."/>
            <person name="Guerrero F.D."/>
            <person name="Moolhuijzen P."/>
            <person name="Goolsby J.A."/>
            <person name="Tidwell J."/>
            <person name="Bellgard S.E."/>
            <person name="Bellgard M.I."/>
        </authorList>
    </citation>
    <scope>NUCLEOTIDE SEQUENCE</scope>
    <source>
        <tissue evidence="1">Shoot tissue taken approximately 20 cm above the soil surface</tissue>
    </source>
</reference>
<dbReference type="EMBL" id="GBRH01172888">
    <property type="protein sequence ID" value="JAE25008.1"/>
    <property type="molecule type" value="Transcribed_RNA"/>
</dbReference>
<proteinExistence type="predicted"/>
<protein>
    <submittedName>
        <fullName evidence="1">Uncharacterized protein</fullName>
    </submittedName>
</protein>
<sequence>MNDSNSSIQYVADLFAVWSGY</sequence>
<name>A0A0A9GWP9_ARUDO</name>